<organism evidence="2 3">
    <name type="scientific">Pleurodeles waltl</name>
    <name type="common">Iberian ribbed newt</name>
    <dbReference type="NCBI Taxonomy" id="8319"/>
    <lineage>
        <taxon>Eukaryota</taxon>
        <taxon>Metazoa</taxon>
        <taxon>Chordata</taxon>
        <taxon>Craniata</taxon>
        <taxon>Vertebrata</taxon>
        <taxon>Euteleostomi</taxon>
        <taxon>Amphibia</taxon>
        <taxon>Batrachia</taxon>
        <taxon>Caudata</taxon>
        <taxon>Salamandroidea</taxon>
        <taxon>Salamandridae</taxon>
        <taxon>Pleurodelinae</taxon>
        <taxon>Pleurodeles</taxon>
    </lineage>
</organism>
<evidence type="ECO:0000256" key="1">
    <source>
        <dbReference type="SAM" id="MobiDB-lite"/>
    </source>
</evidence>
<evidence type="ECO:0000313" key="2">
    <source>
        <dbReference type="EMBL" id="KAJ1209104.1"/>
    </source>
</evidence>
<protein>
    <submittedName>
        <fullName evidence="2">Uncharacterized protein</fullName>
    </submittedName>
</protein>
<comment type="caution">
    <text evidence="2">The sequence shown here is derived from an EMBL/GenBank/DDBJ whole genome shotgun (WGS) entry which is preliminary data.</text>
</comment>
<feature type="region of interest" description="Disordered" evidence="1">
    <location>
        <begin position="69"/>
        <end position="101"/>
    </location>
</feature>
<dbReference type="EMBL" id="JANPWB010000002">
    <property type="protein sequence ID" value="KAJ1209104.1"/>
    <property type="molecule type" value="Genomic_DNA"/>
</dbReference>
<dbReference type="AlphaFoldDB" id="A0AAV7W541"/>
<name>A0AAV7W541_PLEWA</name>
<keyword evidence="3" id="KW-1185">Reference proteome</keyword>
<reference evidence="2" key="1">
    <citation type="journal article" date="2022" name="bioRxiv">
        <title>Sequencing and chromosome-scale assembly of the giantPleurodeles waltlgenome.</title>
        <authorList>
            <person name="Brown T."/>
            <person name="Elewa A."/>
            <person name="Iarovenko S."/>
            <person name="Subramanian E."/>
            <person name="Araus A.J."/>
            <person name="Petzold A."/>
            <person name="Susuki M."/>
            <person name="Suzuki K.-i.T."/>
            <person name="Hayashi T."/>
            <person name="Toyoda A."/>
            <person name="Oliveira C."/>
            <person name="Osipova E."/>
            <person name="Leigh N.D."/>
            <person name="Simon A."/>
            <person name="Yun M.H."/>
        </authorList>
    </citation>
    <scope>NUCLEOTIDE SEQUENCE</scope>
    <source>
        <strain evidence="2">20211129_DDA</strain>
        <tissue evidence="2">Liver</tissue>
    </source>
</reference>
<evidence type="ECO:0000313" key="3">
    <source>
        <dbReference type="Proteomes" id="UP001066276"/>
    </source>
</evidence>
<accession>A0AAV7W541</accession>
<sequence>MDDYANRNLETIPLKVATTKVIAQHLIEVKKEYCDFMPYPSEDEGMGLTPWSRRRNPYWTVGGIPEDVSKVRKEQRGETPLREHTEDAKMLPEHKRPSRDH</sequence>
<gene>
    <name evidence="2" type="ORF">NDU88_004483</name>
</gene>
<proteinExistence type="predicted"/>
<dbReference type="Proteomes" id="UP001066276">
    <property type="component" value="Chromosome 1_2"/>
</dbReference>